<dbReference type="EMBL" id="QXGH01000017">
    <property type="protein sequence ID" value="RHW26502.1"/>
    <property type="molecule type" value="Genomic_DNA"/>
</dbReference>
<sequence>MTPTTRASRAAVLCAAVLAGVHLLGAALATGDPAESGTSLLLGSVLLAAAVGMARGNRFGARLTAVVVCVLDLVAVALVVTVGPPGEGREPFDLSHAAITILAATIVALVVVDGRLRARSREPDPAPPYAL</sequence>
<keyword evidence="1" id="KW-1133">Transmembrane helix</keyword>
<protein>
    <recommendedName>
        <fullName evidence="4">Histidine kinase</fullName>
    </recommendedName>
</protein>
<proteinExistence type="predicted"/>
<evidence type="ECO:0000313" key="2">
    <source>
        <dbReference type="EMBL" id="RHW26502.1"/>
    </source>
</evidence>
<evidence type="ECO:0000313" key="3">
    <source>
        <dbReference type="Proteomes" id="UP000283644"/>
    </source>
</evidence>
<keyword evidence="3" id="KW-1185">Reference proteome</keyword>
<feature type="transmembrane region" description="Helical" evidence="1">
    <location>
        <begin position="94"/>
        <end position="112"/>
    </location>
</feature>
<dbReference type="Proteomes" id="UP000283644">
    <property type="component" value="Unassembled WGS sequence"/>
</dbReference>
<feature type="transmembrane region" description="Helical" evidence="1">
    <location>
        <begin position="63"/>
        <end position="82"/>
    </location>
</feature>
<gene>
    <name evidence="2" type="ORF">D0Z08_14340</name>
</gene>
<comment type="caution">
    <text evidence="2">The sequence shown here is derived from an EMBL/GenBank/DDBJ whole genome shotgun (WGS) entry which is preliminary data.</text>
</comment>
<name>A0A417Y1H6_9ACTN</name>
<organism evidence="2 3">
    <name type="scientific">Nocardioides immobilis</name>
    <dbReference type="NCBI Taxonomy" id="2049295"/>
    <lineage>
        <taxon>Bacteria</taxon>
        <taxon>Bacillati</taxon>
        <taxon>Actinomycetota</taxon>
        <taxon>Actinomycetes</taxon>
        <taxon>Propionibacteriales</taxon>
        <taxon>Nocardioidaceae</taxon>
        <taxon>Nocardioides</taxon>
    </lineage>
</organism>
<dbReference type="AlphaFoldDB" id="A0A417Y1H6"/>
<reference evidence="2 3" key="1">
    <citation type="submission" date="2018-09" db="EMBL/GenBank/DDBJ databases">
        <title>Genome sequencing of Nocardioides immobilis CCTCC AB 2017083 for comparison to Nocardioides silvaticus.</title>
        <authorList>
            <person name="Li C."/>
            <person name="Wang G."/>
        </authorList>
    </citation>
    <scope>NUCLEOTIDE SEQUENCE [LARGE SCALE GENOMIC DNA]</scope>
    <source>
        <strain evidence="2 3">CCTCC AB 2017083</strain>
    </source>
</reference>
<keyword evidence="1" id="KW-0812">Transmembrane</keyword>
<evidence type="ECO:0008006" key="4">
    <source>
        <dbReference type="Google" id="ProtNLM"/>
    </source>
</evidence>
<feature type="transmembrane region" description="Helical" evidence="1">
    <location>
        <begin position="39"/>
        <end position="56"/>
    </location>
</feature>
<accession>A0A417Y1H6</accession>
<evidence type="ECO:0000256" key="1">
    <source>
        <dbReference type="SAM" id="Phobius"/>
    </source>
</evidence>
<dbReference type="RefSeq" id="WP_118925916.1">
    <property type="nucleotide sequence ID" value="NZ_QXGH01000017.1"/>
</dbReference>
<keyword evidence="1" id="KW-0472">Membrane</keyword>